<accession>A0A8T1KG00</accession>
<evidence type="ECO:0000313" key="4">
    <source>
        <dbReference type="Proteomes" id="UP000774804"/>
    </source>
</evidence>
<sequence length="136" mass="13920">MHCFSTEQPLLNRGPSAVRWSKLIRAGQFKHRSLKQTAPAAQGGANTAVATPITAAANAARRGVEDAFVSSLASSSLAVVGAVVTVAVVLAPLPAVPAVVPEVDESAQALDTHAGSRAGTVDSSHVKEPVDVYLLD</sequence>
<dbReference type="Proteomes" id="UP000735874">
    <property type="component" value="Unassembled WGS sequence"/>
</dbReference>
<dbReference type="EMBL" id="RCMG01000605">
    <property type="protein sequence ID" value="KAG2851474.1"/>
    <property type="molecule type" value="Genomic_DNA"/>
</dbReference>
<reference evidence="2" key="1">
    <citation type="submission" date="2018-10" db="EMBL/GenBank/DDBJ databases">
        <title>Effector identification in a new, highly contiguous assembly of the strawberry crown rot pathogen Phytophthora cactorum.</title>
        <authorList>
            <person name="Armitage A.D."/>
            <person name="Nellist C.F."/>
            <person name="Bates H."/>
            <person name="Vickerstaff R.J."/>
            <person name="Harrison R.J."/>
        </authorList>
    </citation>
    <scope>NUCLEOTIDE SEQUENCE</scope>
    <source>
        <strain evidence="1">15-7</strain>
        <strain evidence="2">4032</strain>
        <strain evidence="3">P415</strain>
    </source>
</reference>
<dbReference type="Proteomes" id="UP000697107">
    <property type="component" value="Unassembled WGS sequence"/>
</dbReference>
<dbReference type="Proteomes" id="UP000774804">
    <property type="component" value="Unassembled WGS sequence"/>
</dbReference>
<comment type="caution">
    <text evidence="2">The sequence shown here is derived from an EMBL/GenBank/DDBJ whole genome shotgun (WGS) entry which is preliminary data.</text>
</comment>
<proteinExistence type="predicted"/>
<dbReference type="EMBL" id="RCMI01000619">
    <property type="protein sequence ID" value="KAG2903437.1"/>
    <property type="molecule type" value="Genomic_DNA"/>
</dbReference>
<dbReference type="EMBL" id="RCML01000666">
    <property type="protein sequence ID" value="KAG2971478.1"/>
    <property type="molecule type" value="Genomic_DNA"/>
</dbReference>
<protein>
    <submittedName>
        <fullName evidence="2">Uncharacterized protein</fullName>
    </submittedName>
</protein>
<evidence type="ECO:0000313" key="1">
    <source>
        <dbReference type="EMBL" id="KAG2851474.1"/>
    </source>
</evidence>
<organism evidence="2 4">
    <name type="scientific">Phytophthora cactorum</name>
    <dbReference type="NCBI Taxonomy" id="29920"/>
    <lineage>
        <taxon>Eukaryota</taxon>
        <taxon>Sar</taxon>
        <taxon>Stramenopiles</taxon>
        <taxon>Oomycota</taxon>
        <taxon>Peronosporomycetes</taxon>
        <taxon>Peronosporales</taxon>
        <taxon>Peronosporaceae</taxon>
        <taxon>Phytophthora</taxon>
    </lineage>
</organism>
<name>A0A8T1KG00_9STRA</name>
<dbReference type="AlphaFoldDB" id="A0A8T1KG00"/>
<gene>
    <name evidence="1" type="ORF">PC113_g15867</name>
    <name evidence="2" type="ORF">PC115_g15316</name>
    <name evidence="3" type="ORF">PC118_g16249</name>
</gene>
<evidence type="ECO:0000313" key="2">
    <source>
        <dbReference type="EMBL" id="KAG2903437.1"/>
    </source>
</evidence>
<evidence type="ECO:0000313" key="3">
    <source>
        <dbReference type="EMBL" id="KAG2971478.1"/>
    </source>
</evidence>
<feature type="non-terminal residue" evidence="2">
    <location>
        <position position="1"/>
    </location>
</feature>